<evidence type="ECO:0000313" key="3">
    <source>
        <dbReference type="Proteomes" id="UP000272412"/>
    </source>
</evidence>
<keyword evidence="1" id="KW-0732">Signal</keyword>
<accession>A0A3N4N125</accession>
<protein>
    <submittedName>
        <fullName evidence="2">Uncharacterized protein</fullName>
    </submittedName>
</protein>
<evidence type="ECO:0000313" key="2">
    <source>
        <dbReference type="EMBL" id="RPD87426.1"/>
    </source>
</evidence>
<sequence length="124" mass="14018">MQYSNLFTIVLALLLLNACAQQLCGSRAQQVLPLRAYFFHHNELYLITDKNDYRVTSSQDTIQDMENFLASPLGQKIIADGAKTGQPLQIVANDFRHTYAPNTIGLMSNKIELSHYSPAEQRIM</sequence>
<organism evidence="2 3">
    <name type="scientific">Neisseria weixii</name>
    <dbReference type="NCBI Taxonomy" id="1853276"/>
    <lineage>
        <taxon>Bacteria</taxon>
        <taxon>Pseudomonadati</taxon>
        <taxon>Pseudomonadota</taxon>
        <taxon>Betaproteobacteria</taxon>
        <taxon>Neisseriales</taxon>
        <taxon>Neisseriaceae</taxon>
        <taxon>Neisseria</taxon>
    </lineage>
</organism>
<dbReference type="EMBL" id="RPFL01000013">
    <property type="protein sequence ID" value="RPD87426.1"/>
    <property type="molecule type" value="Genomic_DNA"/>
</dbReference>
<dbReference type="Proteomes" id="UP000272412">
    <property type="component" value="Unassembled WGS sequence"/>
</dbReference>
<feature type="signal peptide" evidence="1">
    <location>
        <begin position="1"/>
        <end position="20"/>
    </location>
</feature>
<dbReference type="RefSeq" id="WP_123804148.1">
    <property type="nucleotide sequence ID" value="NZ_RPFL01000013.1"/>
</dbReference>
<reference evidence="2 3" key="1">
    <citation type="submission" date="2018-11" db="EMBL/GenBank/DDBJ databases">
        <title>Neisseria weixii sp. nov. isolated from the rectal contents of plateau pika (Ochotona cruzoniae).</title>
        <authorList>
            <person name="Zhang G."/>
        </authorList>
    </citation>
    <scope>NUCLEOTIDE SEQUENCE [LARGE SCALE GENOMIC DNA]</scope>
    <source>
        <strain evidence="2 3">10009</strain>
    </source>
</reference>
<name>A0A3N4N125_9NEIS</name>
<proteinExistence type="predicted"/>
<gene>
    <name evidence="2" type="ORF">EGK74_05925</name>
</gene>
<feature type="chain" id="PRO_5018211877" evidence="1">
    <location>
        <begin position="21"/>
        <end position="124"/>
    </location>
</feature>
<evidence type="ECO:0000256" key="1">
    <source>
        <dbReference type="SAM" id="SignalP"/>
    </source>
</evidence>
<dbReference type="AlphaFoldDB" id="A0A3N4N125"/>
<keyword evidence="3" id="KW-1185">Reference proteome</keyword>
<comment type="caution">
    <text evidence="2">The sequence shown here is derived from an EMBL/GenBank/DDBJ whole genome shotgun (WGS) entry which is preliminary data.</text>
</comment>